<evidence type="ECO:0000259" key="1">
    <source>
        <dbReference type="Pfam" id="PF00078"/>
    </source>
</evidence>
<dbReference type="PANTHER" id="PTHR47027">
    <property type="entry name" value="REVERSE TRANSCRIPTASE DOMAIN-CONTAINING PROTEIN"/>
    <property type="match status" value="1"/>
</dbReference>
<evidence type="ECO:0000313" key="3">
    <source>
        <dbReference type="Proteomes" id="UP000298390"/>
    </source>
</evidence>
<sequence>MWTTNRGNKPTEDATRLAGILIGDPASPILWNLYLADLLIRPHGDDVLLAGVCVSHLEQADDIALFSTSPAALQQKLDDLASWCALNFALINAGKTQAMVFGAQPAASQGLRLYVNGKPISVVQSYTYVGTVFSSARGDPFGPHTDGKASIARKVANACLSVEAYVAELPPWAALTLYQLHVDPHLTGGAEVAPHVRLSSLTLLAAVQNVYLRRMMGLNPRAVTALLYTETGLWPIRYRRLSLALRYALYIISQRPPVPLAALAEARAMAAAAGAASWLGNLHHALQSLPVPVEMDLLTALTADHISDALERLPEVVRDADTVAHLAENVHSVFTLCETVPMVVITSEEQLLQLS</sequence>
<protein>
    <recommendedName>
        <fullName evidence="1">Reverse transcriptase domain-containing protein</fullName>
    </recommendedName>
</protein>
<dbReference type="STRING" id="34475.A0A4Y9Z1K0"/>
<dbReference type="EMBL" id="SEKV01000046">
    <property type="protein sequence ID" value="TFY67731.1"/>
    <property type="molecule type" value="Genomic_DNA"/>
</dbReference>
<proteinExistence type="predicted"/>
<reference evidence="2 3" key="1">
    <citation type="submission" date="2019-01" db="EMBL/GenBank/DDBJ databases">
        <title>Genome sequencing of the rare red list fungi Fomitopsis rosea.</title>
        <authorList>
            <person name="Buettner E."/>
            <person name="Kellner H."/>
        </authorList>
    </citation>
    <scope>NUCLEOTIDE SEQUENCE [LARGE SCALE GENOMIC DNA]</scope>
    <source>
        <strain evidence="2 3">DSM 105464</strain>
    </source>
</reference>
<accession>A0A4Y9Z1K0</accession>
<evidence type="ECO:0000313" key="2">
    <source>
        <dbReference type="EMBL" id="TFY67731.1"/>
    </source>
</evidence>
<dbReference type="AlphaFoldDB" id="A0A4Y9Z1K0"/>
<name>A0A4Y9Z1K0_9APHY</name>
<organism evidence="2 3">
    <name type="scientific">Rhodofomes roseus</name>
    <dbReference type="NCBI Taxonomy" id="34475"/>
    <lineage>
        <taxon>Eukaryota</taxon>
        <taxon>Fungi</taxon>
        <taxon>Dikarya</taxon>
        <taxon>Basidiomycota</taxon>
        <taxon>Agaricomycotina</taxon>
        <taxon>Agaricomycetes</taxon>
        <taxon>Polyporales</taxon>
        <taxon>Rhodofomes</taxon>
    </lineage>
</organism>
<dbReference type="InterPro" id="IPR000477">
    <property type="entry name" value="RT_dom"/>
</dbReference>
<dbReference type="PANTHER" id="PTHR47027:SF20">
    <property type="entry name" value="REVERSE TRANSCRIPTASE-LIKE PROTEIN WITH RNA-DIRECTED DNA POLYMERASE DOMAIN"/>
    <property type="match status" value="1"/>
</dbReference>
<dbReference type="Proteomes" id="UP000298390">
    <property type="component" value="Unassembled WGS sequence"/>
</dbReference>
<feature type="domain" description="Reverse transcriptase" evidence="1">
    <location>
        <begin position="17"/>
        <end position="130"/>
    </location>
</feature>
<dbReference type="Pfam" id="PF00078">
    <property type="entry name" value="RVT_1"/>
    <property type="match status" value="1"/>
</dbReference>
<comment type="caution">
    <text evidence="2">The sequence shown here is derived from an EMBL/GenBank/DDBJ whole genome shotgun (WGS) entry which is preliminary data.</text>
</comment>
<gene>
    <name evidence="2" type="ORF">EVJ58_g1437</name>
</gene>